<protein>
    <submittedName>
        <fullName evidence="1">A disintegrin and metalloproteinase with thrombospondin motifs 5</fullName>
    </submittedName>
</protein>
<gene>
    <name evidence="1" type="primary">ADAMTS5</name>
    <name evidence="1" type="ORF">E2C01_015704</name>
</gene>
<dbReference type="AlphaFoldDB" id="A0A5B7DNS1"/>
<reference evidence="1 2" key="1">
    <citation type="submission" date="2019-05" db="EMBL/GenBank/DDBJ databases">
        <title>Another draft genome of Portunus trituberculatus and its Hox gene families provides insights of decapod evolution.</title>
        <authorList>
            <person name="Jeong J.-H."/>
            <person name="Song I."/>
            <person name="Kim S."/>
            <person name="Choi T."/>
            <person name="Kim D."/>
            <person name="Ryu S."/>
            <person name="Kim W."/>
        </authorList>
    </citation>
    <scope>NUCLEOTIDE SEQUENCE [LARGE SCALE GENOMIC DNA]</scope>
    <source>
        <tissue evidence="1">Muscle</tissue>
    </source>
</reference>
<dbReference type="Proteomes" id="UP000324222">
    <property type="component" value="Unassembled WGS sequence"/>
</dbReference>
<dbReference type="EMBL" id="VSRR010001115">
    <property type="protein sequence ID" value="MPC22683.1"/>
    <property type="molecule type" value="Genomic_DNA"/>
</dbReference>
<keyword evidence="1" id="KW-0401">Integrin</keyword>
<organism evidence="1 2">
    <name type="scientific">Portunus trituberculatus</name>
    <name type="common">Swimming crab</name>
    <name type="synonym">Neptunus trituberculatus</name>
    <dbReference type="NCBI Taxonomy" id="210409"/>
    <lineage>
        <taxon>Eukaryota</taxon>
        <taxon>Metazoa</taxon>
        <taxon>Ecdysozoa</taxon>
        <taxon>Arthropoda</taxon>
        <taxon>Crustacea</taxon>
        <taxon>Multicrustacea</taxon>
        <taxon>Malacostraca</taxon>
        <taxon>Eumalacostraca</taxon>
        <taxon>Eucarida</taxon>
        <taxon>Decapoda</taxon>
        <taxon>Pleocyemata</taxon>
        <taxon>Brachyura</taxon>
        <taxon>Eubrachyura</taxon>
        <taxon>Portunoidea</taxon>
        <taxon>Portunidae</taxon>
        <taxon>Portuninae</taxon>
        <taxon>Portunus</taxon>
    </lineage>
</organism>
<comment type="caution">
    <text evidence="1">The sequence shown here is derived from an EMBL/GenBank/DDBJ whole genome shotgun (WGS) entry which is preliminary data.</text>
</comment>
<keyword evidence="2" id="KW-1185">Reference proteome</keyword>
<evidence type="ECO:0000313" key="1">
    <source>
        <dbReference type="EMBL" id="MPC22683.1"/>
    </source>
</evidence>
<dbReference type="GO" id="GO:0007229">
    <property type="term" value="P:integrin-mediated signaling pathway"/>
    <property type="evidence" value="ECO:0007669"/>
    <property type="project" value="UniProtKB-KW"/>
</dbReference>
<sequence>MFRDSVHCLAKVGCDLVLGSQREVDKCGVCGGDGSSCNKPSYNWNKRASGSCSASCGGGEWEGDELRVND</sequence>
<evidence type="ECO:0000313" key="2">
    <source>
        <dbReference type="Proteomes" id="UP000324222"/>
    </source>
</evidence>
<name>A0A5B7DNS1_PORTR</name>
<accession>A0A5B7DNS1</accession>
<proteinExistence type="predicted"/>